<feature type="region of interest" description="Disordered" evidence="2">
    <location>
        <begin position="631"/>
        <end position="668"/>
    </location>
</feature>
<accession>A0A2R5G5P4</accession>
<keyword evidence="1" id="KW-0175">Coiled coil</keyword>
<feature type="compositionally biased region" description="Polar residues" evidence="2">
    <location>
        <begin position="641"/>
        <end position="654"/>
    </location>
</feature>
<proteinExistence type="predicted"/>
<evidence type="ECO:0000256" key="2">
    <source>
        <dbReference type="SAM" id="MobiDB-lite"/>
    </source>
</evidence>
<gene>
    <name evidence="3" type="ORF">FCC1311_025312</name>
</gene>
<feature type="coiled-coil region" evidence="1">
    <location>
        <begin position="248"/>
        <end position="301"/>
    </location>
</feature>
<feature type="compositionally biased region" description="Basic and acidic residues" evidence="2">
    <location>
        <begin position="821"/>
        <end position="840"/>
    </location>
</feature>
<feature type="compositionally biased region" description="Polar residues" evidence="2">
    <location>
        <begin position="862"/>
        <end position="883"/>
    </location>
</feature>
<evidence type="ECO:0000313" key="3">
    <source>
        <dbReference type="EMBL" id="GBG26310.1"/>
    </source>
</evidence>
<feature type="region of interest" description="Disordered" evidence="2">
    <location>
        <begin position="799"/>
        <end position="891"/>
    </location>
</feature>
<feature type="coiled-coil region" evidence="1">
    <location>
        <begin position="491"/>
        <end position="631"/>
    </location>
</feature>
<feature type="compositionally biased region" description="Basic and acidic residues" evidence="2">
    <location>
        <begin position="172"/>
        <end position="181"/>
    </location>
</feature>
<comment type="caution">
    <text evidence="3">The sequence shown here is derived from an EMBL/GenBank/DDBJ whole genome shotgun (WGS) entry which is preliminary data.</text>
</comment>
<feature type="coiled-coil region" evidence="1">
    <location>
        <begin position="345"/>
        <end position="375"/>
    </location>
</feature>
<dbReference type="InParanoid" id="A0A2R5G5P4"/>
<dbReference type="Proteomes" id="UP000241890">
    <property type="component" value="Unassembled WGS sequence"/>
</dbReference>
<sequence>MSAGKRAGGWSFEPDWLIGGGDKDHAVLEELSTCPSWLTLENTRQHNSSSLNLTSHAIAKRIDALADTDAAAATLTRESERAGHELREARNQISILQAELHQREALTRHTKAQNLVLRSELAGFKKNVADLNNELKDLHDHVHFLRHITAPTPDAGALDASLAMLRGHELEQARSREKETRAALCTSETAREQVQMDLDNERQSRNASETSYQSEIDRLNLEIARFSALHTSREHRNLTDEARQRDLLAHQEKHLASVKEDLRREREEAVALEAKKWRAEISRHEERQMTLSAEIEDLKQTIDALGTRSREQADQLELAYAEIHGRGLQDPRQDADRATIDRELSKQREKLLAEFNRERTELRRELAQLRQLEVAPGMTPPRRRTSYEEEKGDRLTPESKVHSRDMGVNTEKDPLLERLGAYHTQLQLATDELSRASEDNKYLFGKLVAAFCAIEAARRISEQQQKKATARHAHADAHVHPGVARSLHAQIKELEESQDKLGALAEMWEDQANELEATLAERERVAVLNEAALRGAQQSVDQLQDQLANVRKEFESRMKAERTHLEHKLDQAGDALERSARRIEDQEHRLSALNSKAEDLERTKSVLEADLAIAENEVIRLRTELARKKMELSRTERSRSHASTQTDPSTSLALHTEENTQSHVEALRRERKRWEAEKNRELKAMQKKFASSFKKQVAKVLGARPEIPRSEALEMSLVSVDSADPLEAPPSTATAALGGDARSNLLHFNLQDCTPPVTSLDPNAPAPALRGGVWMPDSMRHGRNFPTVPRDLLSAELGLERPQKDTQRAHKENTSGATANRRWDPEESYARWKKQQERKKATAGSAMTSSPPYAEKKPVGPRTTSSKVTSVSALRSSPLSGTPSRLPLRPTNEITNCAKRRIEML</sequence>
<feature type="compositionally biased region" description="Basic and acidic residues" evidence="2">
    <location>
        <begin position="799"/>
        <end position="813"/>
    </location>
</feature>
<evidence type="ECO:0000313" key="4">
    <source>
        <dbReference type="Proteomes" id="UP000241890"/>
    </source>
</evidence>
<feature type="coiled-coil region" evidence="1">
    <location>
        <begin position="72"/>
        <end position="141"/>
    </location>
</feature>
<feature type="region of interest" description="Disordered" evidence="2">
    <location>
        <begin position="375"/>
        <end position="405"/>
    </location>
</feature>
<feature type="compositionally biased region" description="Basic and acidic residues" evidence="2">
    <location>
        <begin position="655"/>
        <end position="668"/>
    </location>
</feature>
<protein>
    <submittedName>
        <fullName evidence="3">Kinesin-like protein KIN-12D</fullName>
    </submittedName>
</protein>
<dbReference type="EMBL" id="BEYU01000019">
    <property type="protein sequence ID" value="GBG26310.1"/>
    <property type="molecule type" value="Genomic_DNA"/>
</dbReference>
<reference evidence="3 4" key="1">
    <citation type="submission" date="2017-12" db="EMBL/GenBank/DDBJ databases">
        <title>Sequencing, de novo assembly and annotation of complete genome of a new Thraustochytrid species, strain FCC1311.</title>
        <authorList>
            <person name="Sedici K."/>
            <person name="Godart F."/>
            <person name="Aiese Cigliano R."/>
            <person name="Sanseverino W."/>
            <person name="Barakat M."/>
            <person name="Ortet P."/>
            <person name="Marechal E."/>
            <person name="Cagnac O."/>
            <person name="Amato A."/>
        </authorList>
    </citation>
    <scope>NUCLEOTIDE SEQUENCE [LARGE SCALE GENOMIC DNA]</scope>
</reference>
<name>A0A2R5G5P4_9STRA</name>
<organism evidence="3 4">
    <name type="scientific">Hondaea fermentalgiana</name>
    <dbReference type="NCBI Taxonomy" id="2315210"/>
    <lineage>
        <taxon>Eukaryota</taxon>
        <taxon>Sar</taxon>
        <taxon>Stramenopiles</taxon>
        <taxon>Bigyra</taxon>
        <taxon>Labyrinthulomycetes</taxon>
        <taxon>Thraustochytrida</taxon>
        <taxon>Thraustochytriidae</taxon>
        <taxon>Hondaea</taxon>
    </lineage>
</organism>
<dbReference type="AlphaFoldDB" id="A0A2R5G5P4"/>
<feature type="region of interest" description="Disordered" evidence="2">
    <location>
        <begin position="172"/>
        <end position="191"/>
    </location>
</feature>
<evidence type="ECO:0000256" key="1">
    <source>
        <dbReference type="SAM" id="Coils"/>
    </source>
</evidence>
<feature type="compositionally biased region" description="Basic and acidic residues" evidence="2">
    <location>
        <begin position="385"/>
        <end position="405"/>
    </location>
</feature>
<keyword evidence="4" id="KW-1185">Reference proteome</keyword>